<dbReference type="RefSeq" id="WP_044000266.1">
    <property type="nucleotide sequence ID" value="NZ_CP007143.1"/>
</dbReference>
<keyword evidence="2" id="KW-1185">Reference proteome</keyword>
<accession>W8EQ56</accession>
<keyword evidence="1" id="KW-0614">Plasmid</keyword>
<dbReference type="PATRIC" id="fig|1227739.3.peg.12"/>
<evidence type="ECO:0000313" key="2">
    <source>
        <dbReference type="Proteomes" id="UP000019423"/>
    </source>
</evidence>
<gene>
    <name evidence="1" type="ORF">Hsw_PB0014</name>
</gene>
<reference evidence="1 2" key="1">
    <citation type="submission" date="2014-01" db="EMBL/GenBank/DDBJ databases">
        <title>Complete sequence of plasmid2 of ionizing-radiation resistance bacterium Hymenobacter swuensis DY53.</title>
        <authorList>
            <person name="Jung J.-H."/>
            <person name="Jeong S.-W."/>
            <person name="Joe M.-H."/>
            <person name="Cho y.-j."/>
            <person name="Kim M.-K."/>
            <person name="Lim S.-Y."/>
        </authorList>
    </citation>
    <scope>NUCLEOTIDE SEQUENCE [LARGE SCALE GENOMIC DNA]</scope>
    <source>
        <strain evidence="1 2">DY53</strain>
        <plasmid evidence="1 2">pHsw2</plasmid>
    </source>
</reference>
<dbReference type="EMBL" id="CP007143">
    <property type="protein sequence ID" value="AHJ95304.1"/>
    <property type="molecule type" value="Genomic_DNA"/>
</dbReference>
<geneLocation type="plasmid" evidence="1 2">
    <name>pHsw2</name>
</geneLocation>
<dbReference type="HOGENOM" id="CLU_2355900_0_0_10"/>
<dbReference type="Proteomes" id="UP000019423">
    <property type="component" value="Plasmid pHsw2"/>
</dbReference>
<evidence type="ECO:0000313" key="1">
    <source>
        <dbReference type="EMBL" id="AHJ95304.1"/>
    </source>
</evidence>
<dbReference type="KEGG" id="hsw:Hsw_PB0014"/>
<proteinExistence type="predicted"/>
<dbReference type="OrthoDB" id="9888007at2"/>
<protein>
    <submittedName>
        <fullName evidence="1">Uncharacterized protein</fullName>
    </submittedName>
</protein>
<sequence length="96" mass="10497">MIDHSESTDPHSIVIPAATTDEMLHALSASLIMQQATVNLMAGLLVQVYCQVTQVPIEAGEALRERLFSMGVASANEGFIGSLQERQQQVKDMLFH</sequence>
<organism evidence="1 2">
    <name type="scientific">Hymenobacter swuensis DY53</name>
    <dbReference type="NCBI Taxonomy" id="1227739"/>
    <lineage>
        <taxon>Bacteria</taxon>
        <taxon>Pseudomonadati</taxon>
        <taxon>Bacteroidota</taxon>
        <taxon>Cytophagia</taxon>
        <taxon>Cytophagales</taxon>
        <taxon>Hymenobacteraceae</taxon>
        <taxon>Hymenobacter</taxon>
    </lineage>
</organism>
<dbReference type="AlphaFoldDB" id="W8EQ56"/>
<name>W8EQ56_9BACT</name>